<dbReference type="EMBL" id="BART01009115">
    <property type="protein sequence ID" value="GAG63136.1"/>
    <property type="molecule type" value="Genomic_DNA"/>
</dbReference>
<protein>
    <recommendedName>
        <fullName evidence="3">FAD/NAD(P)-binding domain-containing protein</fullName>
    </recommendedName>
</protein>
<organism evidence="2">
    <name type="scientific">marine sediment metagenome</name>
    <dbReference type="NCBI Taxonomy" id="412755"/>
    <lineage>
        <taxon>unclassified sequences</taxon>
        <taxon>metagenomes</taxon>
        <taxon>ecological metagenomes</taxon>
    </lineage>
</organism>
<dbReference type="InterPro" id="IPR036188">
    <property type="entry name" value="FAD/NAD-bd_sf"/>
</dbReference>
<sequence length="155" mass="16778">PVAIRELKRFVSDYEAAHPNKSSIKPAKQTKEKVAIIGAGPGGLSAGYYLARMGYKPTIYEKGEKTGGVVRYGVPQYRLSDEALDHDVNFIKSMGVEIVLDREFGASLTLEDLKKEGFKAVFIAVGLYVPKTFNLLSVAALIGPISNPCPMAVTT</sequence>
<gene>
    <name evidence="2" type="ORF">S01H4_20296</name>
</gene>
<evidence type="ECO:0000313" key="2">
    <source>
        <dbReference type="EMBL" id="GAG63136.1"/>
    </source>
</evidence>
<dbReference type="PRINTS" id="PR00419">
    <property type="entry name" value="ADXRDTASE"/>
</dbReference>
<evidence type="ECO:0000256" key="1">
    <source>
        <dbReference type="ARBA" id="ARBA00023002"/>
    </source>
</evidence>
<reference evidence="2" key="1">
    <citation type="journal article" date="2014" name="Front. Microbiol.">
        <title>High frequency of phylogenetically diverse reductive dehalogenase-homologous genes in deep subseafloor sedimentary metagenomes.</title>
        <authorList>
            <person name="Kawai M."/>
            <person name="Futagami T."/>
            <person name="Toyoda A."/>
            <person name="Takaki Y."/>
            <person name="Nishi S."/>
            <person name="Hori S."/>
            <person name="Arai W."/>
            <person name="Tsubouchi T."/>
            <person name="Morono Y."/>
            <person name="Uchiyama I."/>
            <person name="Ito T."/>
            <person name="Fujiyama A."/>
            <person name="Inagaki F."/>
            <person name="Takami H."/>
        </authorList>
    </citation>
    <scope>NUCLEOTIDE SEQUENCE</scope>
    <source>
        <strain evidence="2">Expedition CK06-06</strain>
    </source>
</reference>
<comment type="caution">
    <text evidence="2">The sequence shown here is derived from an EMBL/GenBank/DDBJ whole genome shotgun (WGS) entry which is preliminary data.</text>
</comment>
<dbReference type="PANTHER" id="PTHR43073">
    <property type="entry name" value="DIHYDROPYRIMIDINE DEHYDROGENASE [NADP(+)]"/>
    <property type="match status" value="1"/>
</dbReference>
<accession>X1ATF1</accession>
<dbReference type="Pfam" id="PF13450">
    <property type="entry name" value="NAD_binding_8"/>
    <property type="match status" value="1"/>
</dbReference>
<name>X1ATF1_9ZZZZ</name>
<evidence type="ECO:0008006" key="3">
    <source>
        <dbReference type="Google" id="ProtNLM"/>
    </source>
</evidence>
<dbReference type="GO" id="GO:0016491">
    <property type="term" value="F:oxidoreductase activity"/>
    <property type="evidence" value="ECO:0007669"/>
    <property type="project" value="UniProtKB-KW"/>
</dbReference>
<dbReference type="AlphaFoldDB" id="X1ATF1"/>
<keyword evidence="1" id="KW-0560">Oxidoreductase</keyword>
<dbReference type="PANTHER" id="PTHR43073:SF2">
    <property type="entry name" value="DIHYDROPYRIMIDINE DEHYDROGENASE [NADP(+)]"/>
    <property type="match status" value="1"/>
</dbReference>
<dbReference type="Gene3D" id="3.50.50.60">
    <property type="entry name" value="FAD/NAD(P)-binding domain"/>
    <property type="match status" value="1"/>
</dbReference>
<dbReference type="SUPFAM" id="SSF51971">
    <property type="entry name" value="Nucleotide-binding domain"/>
    <property type="match status" value="1"/>
</dbReference>
<proteinExistence type="predicted"/>
<feature type="non-terminal residue" evidence="2">
    <location>
        <position position="1"/>
    </location>
</feature>